<evidence type="ECO:0000256" key="1">
    <source>
        <dbReference type="SAM" id="MobiDB-lite"/>
    </source>
</evidence>
<feature type="compositionally biased region" description="Acidic residues" evidence="1">
    <location>
        <begin position="261"/>
        <end position="272"/>
    </location>
</feature>
<reference evidence="3" key="1">
    <citation type="submission" date="2020-10" db="EMBL/GenBank/DDBJ databases">
        <authorList>
            <person name="Kikuchi T."/>
        </authorList>
    </citation>
    <scope>NUCLEOTIDE SEQUENCE</scope>
    <source>
        <strain evidence="3">NKZ352</strain>
    </source>
</reference>
<keyword evidence="2" id="KW-0472">Membrane</keyword>
<keyword evidence="2" id="KW-0812">Transmembrane</keyword>
<feature type="compositionally biased region" description="Low complexity" evidence="1">
    <location>
        <begin position="349"/>
        <end position="370"/>
    </location>
</feature>
<proteinExistence type="predicted"/>
<feature type="transmembrane region" description="Helical" evidence="2">
    <location>
        <begin position="303"/>
        <end position="327"/>
    </location>
</feature>
<accession>A0A8S1HNK3</accession>
<dbReference type="AlphaFoldDB" id="A0A8S1HNK3"/>
<name>A0A8S1HNK3_9PELO</name>
<evidence type="ECO:0000313" key="4">
    <source>
        <dbReference type="Proteomes" id="UP000835052"/>
    </source>
</evidence>
<organism evidence="3 4">
    <name type="scientific">Caenorhabditis auriculariae</name>
    <dbReference type="NCBI Taxonomy" id="2777116"/>
    <lineage>
        <taxon>Eukaryota</taxon>
        <taxon>Metazoa</taxon>
        <taxon>Ecdysozoa</taxon>
        <taxon>Nematoda</taxon>
        <taxon>Chromadorea</taxon>
        <taxon>Rhabditida</taxon>
        <taxon>Rhabditina</taxon>
        <taxon>Rhabditomorpha</taxon>
        <taxon>Rhabditoidea</taxon>
        <taxon>Rhabditidae</taxon>
        <taxon>Peloderinae</taxon>
        <taxon>Caenorhabditis</taxon>
    </lineage>
</organism>
<feature type="region of interest" description="Disordered" evidence="1">
    <location>
        <begin position="330"/>
        <end position="370"/>
    </location>
</feature>
<feature type="compositionally biased region" description="Basic residues" evidence="1">
    <location>
        <begin position="330"/>
        <end position="348"/>
    </location>
</feature>
<feature type="region of interest" description="Disordered" evidence="1">
    <location>
        <begin position="218"/>
        <end position="295"/>
    </location>
</feature>
<evidence type="ECO:0000313" key="3">
    <source>
        <dbReference type="EMBL" id="CAD6195949.1"/>
    </source>
</evidence>
<comment type="caution">
    <text evidence="3">The sequence shown here is derived from an EMBL/GenBank/DDBJ whole genome shotgun (WGS) entry which is preliminary data.</text>
</comment>
<gene>
    <name evidence="3" type="ORF">CAUJ_LOCUS11867</name>
</gene>
<evidence type="ECO:0000256" key="2">
    <source>
        <dbReference type="SAM" id="Phobius"/>
    </source>
</evidence>
<sequence>MFGRIVLEPHQTGFVHCLDSTDCKARNQFCFVGYSSFDRLNGICVKVPREKICQITKDCEKGYFCSPVYGKANLFGDPGLVVKICYSEPLTYIQKQRNPRTNDIFFCNSTCNAPDVYCETMKEEMLGFKGFCAHVKEVNNRYPLYTLVNGADCQNHEQCAWTDFYENLPQEDKFRYTRSCEAYESHWFCMHGELQQRHCADYEHPSLTSDGTTYYCVDRKQPTSTLPPPPPRPLPTPSPPTTEPPLSTGSSTSAPRTSTIEPDDDDDDDDFEASTSEEQGVTQVITTEDSAAKREEGLETTTVIVIAAVVAVGILIALAAVALFVIARNKKDKKAKKSKAHKKTKKMRGNSSSGKNSGNSGGSQSSSIAN</sequence>
<protein>
    <submittedName>
        <fullName evidence="3">Uncharacterized protein</fullName>
    </submittedName>
</protein>
<dbReference type="Proteomes" id="UP000835052">
    <property type="component" value="Unassembled WGS sequence"/>
</dbReference>
<feature type="compositionally biased region" description="Polar residues" evidence="1">
    <location>
        <begin position="273"/>
        <end position="289"/>
    </location>
</feature>
<dbReference type="EMBL" id="CAJGYM010000063">
    <property type="protein sequence ID" value="CAD6195949.1"/>
    <property type="molecule type" value="Genomic_DNA"/>
</dbReference>
<keyword evidence="2" id="KW-1133">Transmembrane helix</keyword>
<keyword evidence="4" id="KW-1185">Reference proteome</keyword>
<feature type="compositionally biased region" description="Low complexity" evidence="1">
    <location>
        <begin position="244"/>
        <end position="253"/>
    </location>
</feature>
<feature type="compositionally biased region" description="Pro residues" evidence="1">
    <location>
        <begin position="225"/>
        <end position="243"/>
    </location>
</feature>